<keyword evidence="2" id="KW-1185">Reference proteome</keyword>
<dbReference type="InterPro" id="IPR032675">
    <property type="entry name" value="LRR_dom_sf"/>
</dbReference>
<protein>
    <recommendedName>
        <fullName evidence="3">F-box domain-containing protein</fullName>
    </recommendedName>
</protein>
<evidence type="ECO:0000313" key="2">
    <source>
        <dbReference type="Proteomes" id="UP001221142"/>
    </source>
</evidence>
<evidence type="ECO:0008006" key="3">
    <source>
        <dbReference type="Google" id="ProtNLM"/>
    </source>
</evidence>
<proteinExistence type="predicted"/>
<dbReference type="AlphaFoldDB" id="A0AAD7FN42"/>
<gene>
    <name evidence="1" type="ORF">FB45DRAFT_914326</name>
</gene>
<sequence length="461" mass="51205">MDGVKEPDITWIEIEAHQAMVQISLQPGLGPLSTRPSDYQKQSSLAFAVLNIISLPVELLTEIFIWCLPDGQLFVNPNPLDAPLLLCKVCRLWRLVALNTPELWQSLLVVRPGANDPRFLELCRLWISRATTYPLSVRLNISDRGNPDALFRTIADLAPQWRNMDLGQYVSILPKLVPQEASFPALERLAITANDRHPCSFLDAPKLRELPWSQLTTFMADFIDLDRCMAVLSETPNLVDCTVVLSGNSPAGIPIPPLLHLRSLTISLSFSVSPEDIYTTLLDGLTAPALQHLTLRYGRNQFFETPTLLSFIARSAAPLQTLALSSLPADLMDCLQRTPSLTQLRIDLRPDADRAAFFTMLQGRSKEFLPCLESLRVVLSGVSEPVMIGGAILEMLVSRWEGTAVAKLRAFQLVHEQTPAALDEVGSLTERSEYRRLKADGMELFVGSHGAFVEAFTEPII</sequence>
<evidence type="ECO:0000313" key="1">
    <source>
        <dbReference type="EMBL" id="KAJ7633081.1"/>
    </source>
</evidence>
<name>A0AAD7FN42_9AGAR</name>
<dbReference type="Proteomes" id="UP001221142">
    <property type="component" value="Unassembled WGS sequence"/>
</dbReference>
<comment type="caution">
    <text evidence="1">The sequence shown here is derived from an EMBL/GenBank/DDBJ whole genome shotgun (WGS) entry which is preliminary data.</text>
</comment>
<accession>A0AAD7FN42</accession>
<dbReference type="Gene3D" id="3.80.10.10">
    <property type="entry name" value="Ribonuclease Inhibitor"/>
    <property type="match status" value="1"/>
</dbReference>
<dbReference type="SUPFAM" id="SSF52047">
    <property type="entry name" value="RNI-like"/>
    <property type="match status" value="1"/>
</dbReference>
<organism evidence="1 2">
    <name type="scientific">Roridomyces roridus</name>
    <dbReference type="NCBI Taxonomy" id="1738132"/>
    <lineage>
        <taxon>Eukaryota</taxon>
        <taxon>Fungi</taxon>
        <taxon>Dikarya</taxon>
        <taxon>Basidiomycota</taxon>
        <taxon>Agaricomycotina</taxon>
        <taxon>Agaricomycetes</taxon>
        <taxon>Agaricomycetidae</taxon>
        <taxon>Agaricales</taxon>
        <taxon>Marasmiineae</taxon>
        <taxon>Mycenaceae</taxon>
        <taxon>Roridomyces</taxon>
    </lineage>
</organism>
<dbReference type="EMBL" id="JARKIF010000008">
    <property type="protein sequence ID" value="KAJ7633081.1"/>
    <property type="molecule type" value="Genomic_DNA"/>
</dbReference>
<reference evidence="1" key="1">
    <citation type="submission" date="2023-03" db="EMBL/GenBank/DDBJ databases">
        <title>Massive genome expansion in bonnet fungi (Mycena s.s.) driven by repeated elements and novel gene families across ecological guilds.</title>
        <authorList>
            <consortium name="Lawrence Berkeley National Laboratory"/>
            <person name="Harder C.B."/>
            <person name="Miyauchi S."/>
            <person name="Viragh M."/>
            <person name="Kuo A."/>
            <person name="Thoen E."/>
            <person name="Andreopoulos B."/>
            <person name="Lu D."/>
            <person name="Skrede I."/>
            <person name="Drula E."/>
            <person name="Henrissat B."/>
            <person name="Morin E."/>
            <person name="Kohler A."/>
            <person name="Barry K."/>
            <person name="LaButti K."/>
            <person name="Morin E."/>
            <person name="Salamov A."/>
            <person name="Lipzen A."/>
            <person name="Mereny Z."/>
            <person name="Hegedus B."/>
            <person name="Baldrian P."/>
            <person name="Stursova M."/>
            <person name="Weitz H."/>
            <person name="Taylor A."/>
            <person name="Grigoriev I.V."/>
            <person name="Nagy L.G."/>
            <person name="Martin F."/>
            <person name="Kauserud H."/>
        </authorList>
    </citation>
    <scope>NUCLEOTIDE SEQUENCE</scope>
    <source>
        <strain evidence="1">9284</strain>
    </source>
</reference>